<dbReference type="PANTHER" id="PTHR43586">
    <property type="entry name" value="CYSTEINE DESULFURASE"/>
    <property type="match status" value="1"/>
</dbReference>
<evidence type="ECO:0000313" key="10">
    <source>
        <dbReference type="Proteomes" id="UP000325286"/>
    </source>
</evidence>
<evidence type="ECO:0000256" key="6">
    <source>
        <dbReference type="ARBA" id="ARBA00050776"/>
    </source>
</evidence>
<dbReference type="EMBL" id="CP042914">
    <property type="protein sequence ID" value="QEG42508.1"/>
    <property type="molecule type" value="Genomic_DNA"/>
</dbReference>
<evidence type="ECO:0000259" key="8">
    <source>
        <dbReference type="Pfam" id="PF00266"/>
    </source>
</evidence>
<dbReference type="InterPro" id="IPR010970">
    <property type="entry name" value="Cys_dSase_SufS"/>
</dbReference>
<dbReference type="Gene3D" id="3.40.640.10">
    <property type="entry name" value="Type I PLP-dependent aspartate aminotransferase-like (Major domain)"/>
    <property type="match status" value="1"/>
</dbReference>
<dbReference type="Pfam" id="PF00266">
    <property type="entry name" value="Aminotran_5"/>
    <property type="match status" value="1"/>
</dbReference>
<keyword evidence="10" id="KW-1185">Reference proteome</keyword>
<dbReference type="InterPro" id="IPR020578">
    <property type="entry name" value="Aminotrans_V_PyrdxlP_BS"/>
</dbReference>
<dbReference type="PANTHER" id="PTHR43586:SF8">
    <property type="entry name" value="CYSTEINE DESULFURASE 1, CHLOROPLASTIC"/>
    <property type="match status" value="1"/>
</dbReference>
<evidence type="ECO:0000256" key="4">
    <source>
        <dbReference type="ARBA" id="ARBA00022679"/>
    </source>
</evidence>
<gene>
    <name evidence="9" type="primary">csd_3</name>
    <name evidence="9" type="ORF">UC8_45470</name>
</gene>
<dbReference type="GO" id="GO:0030170">
    <property type="term" value="F:pyridoxal phosphate binding"/>
    <property type="evidence" value="ECO:0007669"/>
    <property type="project" value="InterPro"/>
</dbReference>
<proteinExistence type="inferred from homology"/>
<dbReference type="PROSITE" id="PS00595">
    <property type="entry name" value="AA_TRANSFER_CLASS_5"/>
    <property type="match status" value="1"/>
</dbReference>
<keyword evidence="5" id="KW-0663">Pyridoxal phosphate</keyword>
<evidence type="ECO:0000256" key="2">
    <source>
        <dbReference type="ARBA" id="ARBA00010447"/>
    </source>
</evidence>
<dbReference type="Gene3D" id="3.90.1150.10">
    <property type="entry name" value="Aspartate Aminotransferase, domain 1"/>
    <property type="match status" value="1"/>
</dbReference>
<evidence type="ECO:0000313" key="9">
    <source>
        <dbReference type="EMBL" id="QEG42508.1"/>
    </source>
</evidence>
<dbReference type="Proteomes" id="UP000325286">
    <property type="component" value="Chromosome"/>
</dbReference>
<dbReference type="SUPFAM" id="SSF53383">
    <property type="entry name" value="PLP-dependent transferases"/>
    <property type="match status" value="1"/>
</dbReference>
<comment type="cofactor">
    <cofactor evidence="1 7">
        <name>pyridoxal 5'-phosphate</name>
        <dbReference type="ChEBI" id="CHEBI:597326"/>
    </cofactor>
</comment>
<reference evidence="9 10" key="1">
    <citation type="submission" date="2019-08" db="EMBL/GenBank/DDBJ databases">
        <title>Deep-cultivation of Planctomycetes and their phenomic and genomic characterization uncovers novel biology.</title>
        <authorList>
            <person name="Wiegand S."/>
            <person name="Jogler M."/>
            <person name="Boedeker C."/>
            <person name="Pinto D."/>
            <person name="Vollmers J."/>
            <person name="Rivas-Marin E."/>
            <person name="Kohn T."/>
            <person name="Peeters S.H."/>
            <person name="Heuer A."/>
            <person name="Rast P."/>
            <person name="Oberbeckmann S."/>
            <person name="Bunk B."/>
            <person name="Jeske O."/>
            <person name="Meyerdierks A."/>
            <person name="Storesund J.E."/>
            <person name="Kallscheuer N."/>
            <person name="Luecker S."/>
            <person name="Lage O.M."/>
            <person name="Pohl T."/>
            <person name="Merkel B.J."/>
            <person name="Hornburger P."/>
            <person name="Mueller R.-W."/>
            <person name="Bruemmer F."/>
            <person name="Labrenz M."/>
            <person name="Spormann A.M."/>
            <person name="Op den Camp H."/>
            <person name="Overmann J."/>
            <person name="Amann R."/>
            <person name="Jetten M.S.M."/>
            <person name="Mascher T."/>
            <person name="Medema M.H."/>
            <person name="Devos D.P."/>
            <person name="Kaster A.-K."/>
            <person name="Ovreas L."/>
            <person name="Rohde M."/>
            <person name="Galperin M.Y."/>
            <person name="Jogler C."/>
        </authorList>
    </citation>
    <scope>NUCLEOTIDE SEQUENCE [LARGE SCALE GENOMIC DNA]</scope>
    <source>
        <strain evidence="9 10">UC8</strain>
    </source>
</reference>
<dbReference type="GO" id="GO:0006534">
    <property type="term" value="P:cysteine metabolic process"/>
    <property type="evidence" value="ECO:0007669"/>
    <property type="project" value="InterPro"/>
</dbReference>
<dbReference type="InterPro" id="IPR015424">
    <property type="entry name" value="PyrdxlP-dep_Trfase"/>
</dbReference>
<protein>
    <recommendedName>
        <fullName evidence="3">cysteine desulfurase</fullName>
        <ecNumber evidence="3">2.8.1.7</ecNumber>
    </recommendedName>
</protein>
<dbReference type="EC" id="2.8.1.7" evidence="3"/>
<comment type="catalytic activity">
    <reaction evidence="6">
        <text>(sulfur carrier)-H + L-cysteine = (sulfur carrier)-SH + L-alanine</text>
        <dbReference type="Rhea" id="RHEA:43892"/>
        <dbReference type="Rhea" id="RHEA-COMP:14737"/>
        <dbReference type="Rhea" id="RHEA-COMP:14739"/>
        <dbReference type="ChEBI" id="CHEBI:29917"/>
        <dbReference type="ChEBI" id="CHEBI:35235"/>
        <dbReference type="ChEBI" id="CHEBI:57972"/>
        <dbReference type="ChEBI" id="CHEBI:64428"/>
        <dbReference type="EC" id="2.8.1.7"/>
    </reaction>
</comment>
<evidence type="ECO:0000256" key="7">
    <source>
        <dbReference type="RuleBase" id="RU004504"/>
    </source>
</evidence>
<dbReference type="InterPro" id="IPR000192">
    <property type="entry name" value="Aminotrans_V_dom"/>
</dbReference>
<evidence type="ECO:0000256" key="3">
    <source>
        <dbReference type="ARBA" id="ARBA00012239"/>
    </source>
</evidence>
<feature type="domain" description="Aminotransferase class V" evidence="8">
    <location>
        <begin position="25"/>
        <end position="384"/>
    </location>
</feature>
<dbReference type="InterPro" id="IPR015422">
    <property type="entry name" value="PyrdxlP-dep_Trfase_small"/>
</dbReference>
<dbReference type="OrthoDB" id="9804366at2"/>
<name>A0A5B9QTZ4_9BACT</name>
<sequence>MNNELADCAQDFPALRSIDGAPVAYLDSAATTLKPQSVVEAMCWFLEQGTSAVHRGVHARSIEATDRFEATRERLARWFGADTDEIVFTTGATAAVNLVRRGWSPLRRVAVTAMEHHSNFVPWLDVERCDVIPVSPEGTLDLNALEQSLRAGVDLVAVTHVSNVLGTITDLQTITELSHRHGARVLVDAAQSASHHPPNVRELDLDFLVCSGHKMLGPSGCGALFVKRELYDNLAPVVLGGNMVDQVSTTGWTPQAPPQCYEAGTPAIESIIGWGAAVEYLQQHGIAAIQQQLERLTRELVNRLEAIPGLTLLGPTDVRRGPLASFHIDGLEAAAIAKILSQRDRIYVRSGFHCAQPLHEHLGLRPSVRASLQIYNSEDDLDRLARTLQSIAKLRMM</sequence>
<comment type="similarity">
    <text evidence="2">Belongs to the class-V pyridoxal-phosphate-dependent aminotransferase family. Csd subfamily.</text>
</comment>
<dbReference type="InterPro" id="IPR015421">
    <property type="entry name" value="PyrdxlP-dep_Trfase_major"/>
</dbReference>
<organism evidence="9 10">
    <name type="scientific">Roseimaritima ulvae</name>
    <dbReference type="NCBI Taxonomy" id="980254"/>
    <lineage>
        <taxon>Bacteria</taxon>
        <taxon>Pseudomonadati</taxon>
        <taxon>Planctomycetota</taxon>
        <taxon>Planctomycetia</taxon>
        <taxon>Pirellulales</taxon>
        <taxon>Pirellulaceae</taxon>
        <taxon>Roseimaritima</taxon>
    </lineage>
</organism>
<accession>A0A5B9QTZ4</accession>
<dbReference type="AlphaFoldDB" id="A0A5B9QTZ4"/>
<dbReference type="KEGG" id="rul:UC8_45470"/>
<dbReference type="CDD" id="cd06453">
    <property type="entry name" value="SufS_like"/>
    <property type="match status" value="1"/>
</dbReference>
<evidence type="ECO:0000256" key="1">
    <source>
        <dbReference type="ARBA" id="ARBA00001933"/>
    </source>
</evidence>
<dbReference type="GO" id="GO:0031071">
    <property type="term" value="F:cysteine desulfurase activity"/>
    <property type="evidence" value="ECO:0007669"/>
    <property type="project" value="UniProtKB-EC"/>
</dbReference>
<evidence type="ECO:0000256" key="5">
    <source>
        <dbReference type="ARBA" id="ARBA00022898"/>
    </source>
</evidence>
<keyword evidence="4 9" id="KW-0808">Transferase</keyword>
<dbReference type="RefSeq" id="WP_068130363.1">
    <property type="nucleotide sequence ID" value="NZ_CP042914.1"/>
</dbReference>